<dbReference type="EC" id="3.1.3.5" evidence="3 9"/>
<dbReference type="Gene3D" id="1.10.150.340">
    <property type="entry name" value="Pyrimidine 5'-nucleotidase (UMPH-1), N-terminal domain"/>
    <property type="match status" value="1"/>
</dbReference>
<dbReference type="OMA" id="THFISNM"/>
<name>A0A1S3III2_LINAN</name>
<dbReference type="InParanoid" id="A0A1S3III2"/>
<dbReference type="GO" id="GO:0000287">
    <property type="term" value="F:magnesium ion binding"/>
    <property type="evidence" value="ECO:0007669"/>
    <property type="project" value="InterPro"/>
</dbReference>
<dbReference type="SFLD" id="SFLDS00003">
    <property type="entry name" value="Haloacid_Dehalogenase"/>
    <property type="match status" value="1"/>
</dbReference>
<gene>
    <name evidence="12" type="primary">LOC106164355</name>
</gene>
<dbReference type="RefSeq" id="XP_013397691.1">
    <property type="nucleotide sequence ID" value="XM_013542237.1"/>
</dbReference>
<keyword evidence="10" id="KW-1133">Transmembrane helix</keyword>
<dbReference type="FunFam" id="1.10.150.340:FF:000001">
    <property type="entry name" value="Cytosolic 5-nucleotidase 3-like"/>
    <property type="match status" value="1"/>
</dbReference>
<comment type="similarity">
    <text evidence="2 9">Belongs to the pyrimidine 5'-nucleotidase family.</text>
</comment>
<dbReference type="NCBIfam" id="TIGR01544">
    <property type="entry name" value="HAD-SF-IE"/>
    <property type="match status" value="1"/>
</dbReference>
<keyword evidence="10" id="KW-0812">Transmembrane</keyword>
<dbReference type="KEGG" id="lak:106164355"/>
<keyword evidence="11" id="KW-1185">Reference proteome</keyword>
<keyword evidence="10" id="KW-0472">Membrane</keyword>
<dbReference type="GO" id="GO:0009117">
    <property type="term" value="P:nucleotide metabolic process"/>
    <property type="evidence" value="ECO:0007669"/>
    <property type="project" value="UniProtKB-KW"/>
</dbReference>
<evidence type="ECO:0000256" key="1">
    <source>
        <dbReference type="ARBA" id="ARBA00000815"/>
    </source>
</evidence>
<dbReference type="Proteomes" id="UP000085678">
    <property type="component" value="Unplaced"/>
</dbReference>
<dbReference type="Pfam" id="PF05822">
    <property type="entry name" value="UMPH-1"/>
    <property type="match status" value="1"/>
</dbReference>
<dbReference type="InterPro" id="IPR036412">
    <property type="entry name" value="HAD-like_sf"/>
</dbReference>
<reference evidence="12" key="1">
    <citation type="submission" date="2025-08" db="UniProtKB">
        <authorList>
            <consortium name="RefSeq"/>
        </authorList>
    </citation>
    <scope>IDENTIFICATION</scope>
    <source>
        <tissue evidence="12">Gonads</tissue>
    </source>
</reference>
<evidence type="ECO:0000256" key="2">
    <source>
        <dbReference type="ARBA" id="ARBA00008389"/>
    </source>
</evidence>
<dbReference type="GO" id="GO:0008253">
    <property type="term" value="F:5'-nucleotidase activity"/>
    <property type="evidence" value="ECO:0007669"/>
    <property type="project" value="UniProtKB-EC"/>
</dbReference>
<keyword evidence="8 9" id="KW-0546">Nucleotide metabolism</keyword>
<accession>A0A1S3III2</accession>
<feature type="transmembrane region" description="Helical" evidence="10">
    <location>
        <begin position="12"/>
        <end position="29"/>
    </location>
</feature>
<evidence type="ECO:0000256" key="5">
    <source>
        <dbReference type="ARBA" id="ARBA00022741"/>
    </source>
</evidence>
<dbReference type="GO" id="GO:0000166">
    <property type="term" value="F:nucleotide binding"/>
    <property type="evidence" value="ECO:0007669"/>
    <property type="project" value="UniProtKB-KW"/>
</dbReference>
<dbReference type="FunCoup" id="A0A1S3III2">
    <property type="interactions" value="870"/>
</dbReference>
<comment type="catalytic activity">
    <reaction evidence="1 9">
        <text>a ribonucleoside 5'-phosphate + H2O = a ribonucleoside + phosphate</text>
        <dbReference type="Rhea" id="RHEA:12484"/>
        <dbReference type="ChEBI" id="CHEBI:15377"/>
        <dbReference type="ChEBI" id="CHEBI:18254"/>
        <dbReference type="ChEBI" id="CHEBI:43474"/>
        <dbReference type="ChEBI" id="CHEBI:58043"/>
        <dbReference type="EC" id="3.1.3.5"/>
    </reaction>
</comment>
<evidence type="ECO:0000256" key="7">
    <source>
        <dbReference type="ARBA" id="ARBA00022842"/>
    </source>
</evidence>
<evidence type="ECO:0000256" key="4">
    <source>
        <dbReference type="ARBA" id="ARBA00022723"/>
    </source>
</evidence>
<evidence type="ECO:0000313" key="11">
    <source>
        <dbReference type="Proteomes" id="UP000085678"/>
    </source>
</evidence>
<dbReference type="SFLD" id="SFLDG01128">
    <property type="entry name" value="C1.4:_5'-Nucleotidase_Like"/>
    <property type="match status" value="1"/>
</dbReference>
<dbReference type="Gene3D" id="3.40.50.1000">
    <property type="entry name" value="HAD superfamily/HAD-like"/>
    <property type="match status" value="1"/>
</dbReference>
<keyword evidence="4" id="KW-0479">Metal-binding</keyword>
<keyword evidence="6 9" id="KW-0378">Hydrolase</keyword>
<proteinExistence type="inferred from homology"/>
<dbReference type="FunFam" id="3.40.50.1000:FF:000032">
    <property type="entry name" value="Cytosolic 5-nucleotidase 3-like"/>
    <property type="match status" value="1"/>
</dbReference>
<organism evidence="11 12">
    <name type="scientific">Lingula anatina</name>
    <name type="common">Brachiopod</name>
    <name type="synonym">Lingula unguis</name>
    <dbReference type="NCBI Taxonomy" id="7574"/>
    <lineage>
        <taxon>Eukaryota</taxon>
        <taxon>Metazoa</taxon>
        <taxon>Spiralia</taxon>
        <taxon>Lophotrochozoa</taxon>
        <taxon>Brachiopoda</taxon>
        <taxon>Linguliformea</taxon>
        <taxon>Lingulata</taxon>
        <taxon>Lingulida</taxon>
        <taxon>Linguloidea</taxon>
        <taxon>Lingulidae</taxon>
        <taxon>Lingula</taxon>
    </lineage>
</organism>
<dbReference type="GeneID" id="106164355"/>
<dbReference type="PANTHER" id="PTHR13045">
    <property type="entry name" value="5'-NUCLEOTIDASE"/>
    <property type="match status" value="1"/>
</dbReference>
<dbReference type="InterPro" id="IPR006434">
    <property type="entry name" value="Pyrimidine_nucleotidase_eu"/>
</dbReference>
<sequence length="330" mass="37650">MAVVNWSGTKISLGISALVGLVGIGYILVKHRKRKRQRIVDTIDELQKVHVHIKDRDRVEQILLKLVEGGKEKLQIVADFDFTLSKFTEKGNRCSSTHNILDSSPVLPVQYREQAVALRDFYFAIEINHEMTLAQKVPYMVEWWTKAHNLLVQCNLRKGMIPEMIQASNAKLRDGCTWMFNQLHKHQVPLLIFSAGLGDIIEEIVQQQSTLHENIKIVSNYMDFNHQGVCVGFKGEMIHVFNKNENAIHNSDYFENLSHRPNVILMGDSIGDLHMADGATTDDVEPCKLNIGFLNTNIEERLETYKGLFDIVLVNDETVDICNSILKRIL</sequence>
<evidence type="ECO:0000256" key="8">
    <source>
        <dbReference type="ARBA" id="ARBA00023080"/>
    </source>
</evidence>
<dbReference type="OrthoDB" id="10014216at2759"/>
<dbReference type="AlphaFoldDB" id="A0A1S3III2"/>
<evidence type="ECO:0000256" key="3">
    <source>
        <dbReference type="ARBA" id="ARBA00012643"/>
    </source>
</evidence>
<dbReference type="SUPFAM" id="SSF56784">
    <property type="entry name" value="HAD-like"/>
    <property type="match status" value="1"/>
</dbReference>
<dbReference type="GO" id="GO:0005737">
    <property type="term" value="C:cytoplasm"/>
    <property type="evidence" value="ECO:0007669"/>
    <property type="project" value="UniProtKB-SubCell"/>
</dbReference>
<dbReference type="PANTHER" id="PTHR13045:SF0">
    <property type="entry name" value="7-METHYLGUANOSINE PHOSPHATE-SPECIFIC 5'-NUCLEOTIDASE"/>
    <property type="match status" value="1"/>
</dbReference>
<evidence type="ECO:0000313" key="12">
    <source>
        <dbReference type="RefSeq" id="XP_013397691.1"/>
    </source>
</evidence>
<dbReference type="InterPro" id="IPR023214">
    <property type="entry name" value="HAD_sf"/>
</dbReference>
<comment type="subcellular location">
    <subcellularLocation>
        <location evidence="9">Cytoplasm</location>
    </subcellularLocation>
</comment>
<keyword evidence="9" id="KW-0963">Cytoplasm</keyword>
<keyword evidence="7" id="KW-0460">Magnesium</keyword>
<dbReference type="STRING" id="7574.A0A1S3III2"/>
<keyword evidence="5 9" id="KW-0547">Nucleotide-binding</keyword>
<evidence type="ECO:0000256" key="6">
    <source>
        <dbReference type="ARBA" id="ARBA00022801"/>
    </source>
</evidence>
<evidence type="ECO:0000256" key="10">
    <source>
        <dbReference type="SAM" id="Phobius"/>
    </source>
</evidence>
<protein>
    <recommendedName>
        <fullName evidence="3 9">5'-nucleotidase</fullName>
        <ecNumber evidence="3 9">3.1.3.5</ecNumber>
    </recommendedName>
</protein>
<evidence type="ECO:0000256" key="9">
    <source>
        <dbReference type="RuleBase" id="RU361276"/>
    </source>
</evidence>